<dbReference type="SUPFAM" id="SSF101148">
    <property type="entry name" value="Plant invertase/pectin methylesterase inhibitor"/>
    <property type="match status" value="1"/>
</dbReference>
<dbReference type="KEGG" id="aprc:113866860"/>
<dbReference type="PANTHER" id="PTHR31890">
    <property type="entry name" value="PLANT INVERTASE/PECTIN METHYLESTERASE INHIBITOR SUPERFAMILY PROTEIN"/>
    <property type="match status" value="1"/>
</dbReference>
<dbReference type="Proteomes" id="UP000694853">
    <property type="component" value="Unplaced"/>
</dbReference>
<name>A0A8B8LMH5_ABRPR</name>
<dbReference type="GO" id="GO:0004857">
    <property type="term" value="F:enzyme inhibitor activity"/>
    <property type="evidence" value="ECO:0007669"/>
    <property type="project" value="InterPro"/>
</dbReference>
<accession>A0A8B8LMH5</accession>
<proteinExistence type="predicted"/>
<dbReference type="RefSeq" id="XP_027357460.1">
    <property type="nucleotide sequence ID" value="XM_027501659.1"/>
</dbReference>
<organism evidence="3 4">
    <name type="scientific">Abrus precatorius</name>
    <name type="common">Indian licorice</name>
    <name type="synonym">Glycine abrus</name>
    <dbReference type="NCBI Taxonomy" id="3816"/>
    <lineage>
        <taxon>Eukaryota</taxon>
        <taxon>Viridiplantae</taxon>
        <taxon>Streptophyta</taxon>
        <taxon>Embryophyta</taxon>
        <taxon>Tracheophyta</taxon>
        <taxon>Spermatophyta</taxon>
        <taxon>Magnoliopsida</taxon>
        <taxon>eudicotyledons</taxon>
        <taxon>Gunneridae</taxon>
        <taxon>Pentapetalae</taxon>
        <taxon>rosids</taxon>
        <taxon>fabids</taxon>
        <taxon>Fabales</taxon>
        <taxon>Fabaceae</taxon>
        <taxon>Papilionoideae</taxon>
        <taxon>50 kb inversion clade</taxon>
        <taxon>NPAAA clade</taxon>
        <taxon>indigoferoid/millettioid clade</taxon>
        <taxon>Abreae</taxon>
        <taxon>Abrus</taxon>
    </lineage>
</organism>
<dbReference type="PANTHER" id="PTHR31890:SF9">
    <property type="entry name" value="PLANT INVERTASE_PECTIN METHYLESTERASE INHIBITOR SUPERFAMILY PROTEIN"/>
    <property type="match status" value="1"/>
</dbReference>
<evidence type="ECO:0000313" key="3">
    <source>
        <dbReference type="Proteomes" id="UP000694853"/>
    </source>
</evidence>
<evidence type="ECO:0000313" key="4">
    <source>
        <dbReference type="RefSeq" id="XP_027357460.1"/>
    </source>
</evidence>
<dbReference type="InterPro" id="IPR006501">
    <property type="entry name" value="Pectinesterase_inhib_dom"/>
</dbReference>
<sequence length="177" mass="18961">MNSSAFSSLFFALSLILISHVPFPTSGANLIESVCNDAMEDQVACLQLLQSEPRFATAKNYVHLSKMILEMGVKKGEKVQNELKEMMMKNPSPAITQCATTLYDGVVGSFKSSLGEMKEDGLTANYDAKVAGDGPATCDRALAAANIVNPTISALNKEILLISKIAFLATNELPESP</sequence>
<evidence type="ECO:0000256" key="1">
    <source>
        <dbReference type="SAM" id="SignalP"/>
    </source>
</evidence>
<dbReference type="GeneID" id="113866860"/>
<dbReference type="Pfam" id="PF04043">
    <property type="entry name" value="PMEI"/>
    <property type="match status" value="1"/>
</dbReference>
<protein>
    <submittedName>
        <fullName evidence="4">Uncharacterized protein LOC113866860</fullName>
    </submittedName>
</protein>
<keyword evidence="1" id="KW-0732">Signal</keyword>
<dbReference type="NCBIfam" id="TIGR01614">
    <property type="entry name" value="PME_inhib"/>
    <property type="match status" value="1"/>
</dbReference>
<dbReference type="OrthoDB" id="1094634at2759"/>
<feature type="domain" description="Pectinesterase inhibitor" evidence="2">
    <location>
        <begin position="29"/>
        <end position="154"/>
    </location>
</feature>
<dbReference type="Gene3D" id="1.20.140.40">
    <property type="entry name" value="Invertase/pectin methylesterase inhibitor family protein"/>
    <property type="match status" value="1"/>
</dbReference>
<reference evidence="4" key="2">
    <citation type="submission" date="2025-08" db="UniProtKB">
        <authorList>
            <consortium name="RefSeq"/>
        </authorList>
    </citation>
    <scope>IDENTIFICATION</scope>
    <source>
        <tissue evidence="4">Young leaves</tissue>
    </source>
</reference>
<feature type="chain" id="PRO_5034466174" evidence="1">
    <location>
        <begin position="28"/>
        <end position="177"/>
    </location>
</feature>
<gene>
    <name evidence="4" type="primary">LOC113866860</name>
</gene>
<keyword evidence="3" id="KW-1185">Reference proteome</keyword>
<evidence type="ECO:0000259" key="2">
    <source>
        <dbReference type="Pfam" id="PF04043"/>
    </source>
</evidence>
<reference evidence="3" key="1">
    <citation type="journal article" date="2019" name="Toxins">
        <title>Detection of Abrin-Like and Prepropulchellin-Like Toxin Genes and Transcripts Using Whole Genome Sequencing and Full-Length Transcript Sequencing of Abrus precatorius.</title>
        <authorList>
            <person name="Hovde B.T."/>
            <person name="Daligault H.E."/>
            <person name="Hanschen E.R."/>
            <person name="Kunde Y.A."/>
            <person name="Johnson M.B."/>
            <person name="Starkenburg S.R."/>
            <person name="Johnson S.L."/>
        </authorList>
    </citation>
    <scope>NUCLEOTIDE SEQUENCE [LARGE SCALE GENOMIC DNA]</scope>
</reference>
<dbReference type="InterPro" id="IPR035513">
    <property type="entry name" value="Invertase/methylesterase_inhib"/>
</dbReference>
<feature type="signal peptide" evidence="1">
    <location>
        <begin position="1"/>
        <end position="27"/>
    </location>
</feature>
<dbReference type="AlphaFoldDB" id="A0A8B8LMH5"/>